<feature type="region of interest" description="Disordered" evidence="1">
    <location>
        <begin position="1"/>
        <end position="27"/>
    </location>
</feature>
<proteinExistence type="predicted"/>
<organism evidence="2">
    <name type="scientific">Lepeophtheirus salmonis</name>
    <name type="common">Salmon louse</name>
    <name type="synonym">Caligus salmonis</name>
    <dbReference type="NCBI Taxonomy" id="72036"/>
    <lineage>
        <taxon>Eukaryota</taxon>
        <taxon>Metazoa</taxon>
        <taxon>Ecdysozoa</taxon>
        <taxon>Arthropoda</taxon>
        <taxon>Crustacea</taxon>
        <taxon>Multicrustacea</taxon>
        <taxon>Hexanauplia</taxon>
        <taxon>Copepoda</taxon>
        <taxon>Siphonostomatoida</taxon>
        <taxon>Caligidae</taxon>
        <taxon>Lepeophtheirus</taxon>
    </lineage>
</organism>
<accession>A0A0K2TIA0</accession>
<feature type="non-terminal residue" evidence="2">
    <location>
        <position position="1"/>
    </location>
</feature>
<dbReference type="EMBL" id="HACA01008303">
    <property type="protein sequence ID" value="CDW25664.1"/>
    <property type="molecule type" value="Transcribed_RNA"/>
</dbReference>
<reference evidence="2" key="1">
    <citation type="submission" date="2014-05" db="EMBL/GenBank/DDBJ databases">
        <authorList>
            <person name="Chronopoulou M."/>
        </authorList>
    </citation>
    <scope>NUCLEOTIDE SEQUENCE</scope>
    <source>
        <tissue evidence="2">Whole organism</tissue>
    </source>
</reference>
<protein>
    <submittedName>
        <fullName evidence="2">Uncharacterized protein</fullName>
    </submittedName>
</protein>
<evidence type="ECO:0000256" key="1">
    <source>
        <dbReference type="SAM" id="MobiDB-lite"/>
    </source>
</evidence>
<feature type="compositionally biased region" description="Low complexity" evidence="1">
    <location>
        <begin position="1"/>
        <end position="10"/>
    </location>
</feature>
<sequence>KFQNKNSNIKFSRKKKSFSLSSPSLEDTPELCTTFKIFFQNSKYPWSVSKYPEGYAYPHLRTTSIDDTKISGLLIISIFCVPDFF</sequence>
<evidence type="ECO:0000313" key="2">
    <source>
        <dbReference type="EMBL" id="CDW25664.1"/>
    </source>
</evidence>
<dbReference type="AlphaFoldDB" id="A0A0K2TIA0"/>
<name>A0A0K2TIA0_LEPSM</name>